<dbReference type="Proteomes" id="UP000238180">
    <property type="component" value="Unassembled WGS sequence"/>
</dbReference>
<dbReference type="InterPro" id="IPR000326">
    <property type="entry name" value="PAP2/HPO"/>
</dbReference>
<dbReference type="AlphaFoldDB" id="A0A2N9P6S8"/>
<dbReference type="SUPFAM" id="SSF48317">
    <property type="entry name" value="Acid phosphatase/Vanadium-dependent haloperoxidase"/>
    <property type="match status" value="1"/>
</dbReference>
<dbReference type="RefSeq" id="WP_105195134.1">
    <property type="nucleotide sequence ID" value="NZ_OLKH01000024.1"/>
</dbReference>
<protein>
    <submittedName>
        <fullName evidence="2">PAP2 superfamily protein</fullName>
    </submittedName>
</protein>
<evidence type="ECO:0000313" key="2">
    <source>
        <dbReference type="EMBL" id="SPE76058.1"/>
    </source>
</evidence>
<sequence>MKKIAFYCCLLLNWGLFSQTNDTLIAIKTDKLETKDKTQSYPIDFNTSRIYNKPRILDAITFLPKDFITTSKDFVAKDHAWYLGGAVAGTAVLVPFDQSITNSSREFSDRIGLSSNNTYGKFGPLQNIPKNLGAGLYLIGNGTTVILLTAGFTTFGLLSNDYRALSTASGLIESLALSGVYVQFLKRVTGRESPFIARENGNPGGDWNPFPSFSAYAKSTPHYDAMPSGHLTTIMSALTVITTNYPDYKWIKPVGYTLIAGMCFQMVQSEVHWISDYPLALLIGYFSGKNIAKRRFKDVNKNIGLQLNKPKYEMNIIGSNTPHFKTLGLSITF</sequence>
<dbReference type="Gene3D" id="1.20.144.10">
    <property type="entry name" value="Phosphatidic acid phosphatase type 2/haloperoxidase"/>
    <property type="match status" value="1"/>
</dbReference>
<proteinExistence type="predicted"/>
<dbReference type="InterPro" id="IPR036938">
    <property type="entry name" value="PAP2/HPO_sf"/>
</dbReference>
<feature type="domain" description="Phosphatidic acid phosphatase type 2/haloperoxidase" evidence="1">
    <location>
        <begin position="171"/>
        <end position="289"/>
    </location>
</feature>
<name>A0A2N9P6S8_9FLAO</name>
<evidence type="ECO:0000313" key="3">
    <source>
        <dbReference type="Proteomes" id="UP000238180"/>
    </source>
</evidence>
<organism evidence="2 3">
    <name type="scientific">Flavobacterium columnare</name>
    <dbReference type="NCBI Taxonomy" id="996"/>
    <lineage>
        <taxon>Bacteria</taxon>
        <taxon>Pseudomonadati</taxon>
        <taxon>Bacteroidota</taxon>
        <taxon>Flavobacteriia</taxon>
        <taxon>Flavobacteriales</taxon>
        <taxon>Flavobacteriaceae</taxon>
        <taxon>Flavobacterium</taxon>
    </lineage>
</organism>
<accession>A0A2N9P6S8</accession>
<dbReference type="EMBL" id="OLKH01000024">
    <property type="protein sequence ID" value="SPE76058.1"/>
    <property type="molecule type" value="Genomic_DNA"/>
</dbReference>
<dbReference type="Pfam" id="PF01569">
    <property type="entry name" value="PAP2"/>
    <property type="match status" value="1"/>
</dbReference>
<reference evidence="2 3" key="1">
    <citation type="submission" date="2018-02" db="EMBL/GenBank/DDBJ databases">
        <authorList>
            <person name="Cohen D.B."/>
            <person name="Kent A.D."/>
        </authorList>
    </citation>
    <scope>NUCLEOTIDE SEQUENCE [LARGE SCALE GENOMIC DNA]</scope>
    <source>
        <strain evidence="2">CIP109753</strain>
    </source>
</reference>
<gene>
    <name evidence="2" type="ORF">FLACOL_00036</name>
</gene>
<evidence type="ECO:0000259" key="1">
    <source>
        <dbReference type="Pfam" id="PF01569"/>
    </source>
</evidence>